<dbReference type="Proteomes" id="UP000807115">
    <property type="component" value="Chromosome 6"/>
</dbReference>
<reference evidence="1" key="2">
    <citation type="submission" date="2020-10" db="EMBL/GenBank/DDBJ databases">
        <authorList>
            <person name="Cooper E.A."/>
            <person name="Brenton Z.W."/>
            <person name="Flinn B.S."/>
            <person name="Jenkins J."/>
            <person name="Shu S."/>
            <person name="Flowers D."/>
            <person name="Luo F."/>
            <person name="Wang Y."/>
            <person name="Xia P."/>
            <person name="Barry K."/>
            <person name="Daum C."/>
            <person name="Lipzen A."/>
            <person name="Yoshinaga Y."/>
            <person name="Schmutz J."/>
            <person name="Saski C."/>
            <person name="Vermerris W."/>
            <person name="Kresovich S."/>
        </authorList>
    </citation>
    <scope>NUCLEOTIDE SEQUENCE</scope>
</reference>
<sequence length="177" mass="19903">MHFHQTGICGRCREKTRLLHITKQLGGHVQPSRPCIGLDHHGVQAKAWSQTSPPHLLPKLHPSIQFPRSHQRLHHGSAHCSAHPMPNCHHLPVHPHGRIKPPCLGQHVHHHRIHTHRRPTNTLSLLHFIEHLAGGVDPPGTRQRRHRELVSALVEGAARGRHFVEHLEGLEGEAPGE</sequence>
<gene>
    <name evidence="1" type="ORF">BDA96_06G231400</name>
</gene>
<dbReference type="AlphaFoldDB" id="A0A921QVB9"/>
<evidence type="ECO:0000313" key="1">
    <source>
        <dbReference type="EMBL" id="KAG0527415.1"/>
    </source>
</evidence>
<dbReference type="EMBL" id="CM027685">
    <property type="protein sequence ID" value="KAG0527415.1"/>
    <property type="molecule type" value="Genomic_DNA"/>
</dbReference>
<comment type="caution">
    <text evidence="1">The sequence shown here is derived from an EMBL/GenBank/DDBJ whole genome shotgun (WGS) entry which is preliminary data.</text>
</comment>
<accession>A0A921QVB9</accession>
<organism evidence="1 2">
    <name type="scientific">Sorghum bicolor</name>
    <name type="common">Sorghum</name>
    <name type="synonym">Sorghum vulgare</name>
    <dbReference type="NCBI Taxonomy" id="4558"/>
    <lineage>
        <taxon>Eukaryota</taxon>
        <taxon>Viridiplantae</taxon>
        <taxon>Streptophyta</taxon>
        <taxon>Embryophyta</taxon>
        <taxon>Tracheophyta</taxon>
        <taxon>Spermatophyta</taxon>
        <taxon>Magnoliopsida</taxon>
        <taxon>Liliopsida</taxon>
        <taxon>Poales</taxon>
        <taxon>Poaceae</taxon>
        <taxon>PACMAD clade</taxon>
        <taxon>Panicoideae</taxon>
        <taxon>Andropogonodae</taxon>
        <taxon>Andropogoneae</taxon>
        <taxon>Sorghinae</taxon>
        <taxon>Sorghum</taxon>
    </lineage>
</organism>
<name>A0A921QVB9_SORBI</name>
<evidence type="ECO:0000313" key="2">
    <source>
        <dbReference type="Proteomes" id="UP000807115"/>
    </source>
</evidence>
<reference evidence="1" key="1">
    <citation type="journal article" date="2019" name="BMC Genomics">
        <title>A new reference genome for Sorghum bicolor reveals high levels of sequence similarity between sweet and grain genotypes: implications for the genetics of sugar metabolism.</title>
        <authorList>
            <person name="Cooper E.A."/>
            <person name="Brenton Z.W."/>
            <person name="Flinn B.S."/>
            <person name="Jenkins J."/>
            <person name="Shu S."/>
            <person name="Flowers D."/>
            <person name="Luo F."/>
            <person name="Wang Y."/>
            <person name="Xia P."/>
            <person name="Barry K."/>
            <person name="Daum C."/>
            <person name="Lipzen A."/>
            <person name="Yoshinaga Y."/>
            <person name="Schmutz J."/>
            <person name="Saski C."/>
            <person name="Vermerris W."/>
            <person name="Kresovich S."/>
        </authorList>
    </citation>
    <scope>NUCLEOTIDE SEQUENCE</scope>
</reference>
<proteinExistence type="predicted"/>
<protein>
    <submittedName>
        <fullName evidence="1">Uncharacterized protein</fullName>
    </submittedName>
</protein>